<accession>A0ABR3C8Z7</accession>
<organism evidence="1 2">
    <name type="scientific">Diplodia seriata</name>
    <dbReference type="NCBI Taxonomy" id="420778"/>
    <lineage>
        <taxon>Eukaryota</taxon>
        <taxon>Fungi</taxon>
        <taxon>Dikarya</taxon>
        <taxon>Ascomycota</taxon>
        <taxon>Pezizomycotina</taxon>
        <taxon>Dothideomycetes</taxon>
        <taxon>Dothideomycetes incertae sedis</taxon>
        <taxon>Botryosphaeriales</taxon>
        <taxon>Botryosphaeriaceae</taxon>
        <taxon>Diplodia</taxon>
    </lineage>
</organism>
<evidence type="ECO:0000313" key="2">
    <source>
        <dbReference type="Proteomes" id="UP001430584"/>
    </source>
</evidence>
<dbReference type="GeneID" id="92013268"/>
<dbReference type="EMBL" id="JAJVCZ030000009">
    <property type="protein sequence ID" value="KAL0256786.1"/>
    <property type="molecule type" value="Genomic_DNA"/>
</dbReference>
<reference evidence="1 2" key="1">
    <citation type="submission" date="2024-02" db="EMBL/GenBank/DDBJ databases">
        <title>De novo assembly and annotation of 12 fungi associated with fruit tree decline syndrome in Ontario, Canada.</title>
        <authorList>
            <person name="Sulman M."/>
            <person name="Ellouze W."/>
            <person name="Ilyukhin E."/>
        </authorList>
    </citation>
    <scope>NUCLEOTIDE SEQUENCE [LARGE SCALE GENOMIC DNA]</scope>
    <source>
        <strain evidence="1 2">FDS-637</strain>
    </source>
</reference>
<keyword evidence="2" id="KW-1185">Reference proteome</keyword>
<proteinExistence type="predicted"/>
<protein>
    <submittedName>
        <fullName evidence="1">Uncharacterized protein</fullName>
    </submittedName>
</protein>
<evidence type="ECO:0000313" key="1">
    <source>
        <dbReference type="EMBL" id="KAL0256786.1"/>
    </source>
</evidence>
<sequence length="463" mass="51806">MPLVEDCDYRKLFLWLEQETRPRGWMDGPFLAVANRRRIWAVCEQLAERYHERLARRAAADCPDQTARMIMKYADNPQMPLVAYPPPTAGVETVSTQWILSLEERDARVASFSAFWDSDQSLVGMAMLLNGTSRLFGRDDSVEGVTKETVTVEYPAQVRALILHLFPRKIEQHGTQSSIRGVTVRCCSMRLLALLHLTQPQIVHTMKDYELGDTQPSDSRPLLIGEGKNLVGLVGQTAVNTAIPRQISHSLTQHAQNGKICRLGLLQCTRPPMDDFALLQAVYYDSASFQQRCLWRNDLREYLPDPRDRIWNLPSLLVVRPNFNIPEDMVPCEALLWAKDLNELRQITRLSGNVIVGGTVSGTGEDGKRYTRNYHVLCGASVQYTPKYGQPERSVGVTAQDADGVDVDKGDQTRRTMVDFDIDGPGGEEVTSVKVATQGISRALKVRALNIPALLREADGSGK</sequence>
<dbReference type="Proteomes" id="UP001430584">
    <property type="component" value="Unassembled WGS sequence"/>
</dbReference>
<name>A0ABR3C8Z7_9PEZI</name>
<dbReference type="RefSeq" id="XP_066629815.1">
    <property type="nucleotide sequence ID" value="XM_066780586.1"/>
</dbReference>
<comment type="caution">
    <text evidence="1">The sequence shown here is derived from an EMBL/GenBank/DDBJ whole genome shotgun (WGS) entry which is preliminary data.</text>
</comment>
<gene>
    <name evidence="1" type="ORF">SLS55_009183</name>
</gene>